<comment type="caution">
    <text evidence="2">The sequence shown here is derived from an EMBL/GenBank/DDBJ whole genome shotgun (WGS) entry which is preliminary data.</text>
</comment>
<evidence type="ECO:0000313" key="3">
    <source>
        <dbReference type="Proteomes" id="UP000278149"/>
    </source>
</evidence>
<evidence type="ECO:0000313" key="2">
    <source>
        <dbReference type="EMBL" id="RSN69549.1"/>
    </source>
</evidence>
<dbReference type="AlphaFoldDB" id="A0A3R9WYT4"/>
<gene>
    <name evidence="2" type="ORF">D9Q81_02795</name>
</gene>
<organism evidence="2 3">
    <name type="scientific">Candidatus Korarchaeum cryptofilum</name>
    <dbReference type="NCBI Taxonomy" id="498846"/>
    <lineage>
        <taxon>Archaea</taxon>
        <taxon>Thermoproteota</taxon>
        <taxon>Candidatus Korarchaeia</taxon>
        <taxon>Candidatus Korarchaeales</taxon>
        <taxon>Candidatus Korarchaeaceae</taxon>
        <taxon>Candidatus Korarchaeum</taxon>
    </lineage>
</organism>
<dbReference type="RefSeq" id="WP_012309795.1">
    <property type="nucleotide sequence ID" value="NZ_RCOR01000018.1"/>
</dbReference>
<keyword evidence="1" id="KW-0472">Membrane</keyword>
<dbReference type="Proteomes" id="UP000278149">
    <property type="component" value="Unassembled WGS sequence"/>
</dbReference>
<feature type="transmembrane region" description="Helical" evidence="1">
    <location>
        <begin position="12"/>
        <end position="35"/>
    </location>
</feature>
<evidence type="ECO:0000256" key="1">
    <source>
        <dbReference type="SAM" id="Phobius"/>
    </source>
</evidence>
<protein>
    <submittedName>
        <fullName evidence="2">Uncharacterized protein</fullName>
    </submittedName>
</protein>
<reference evidence="2 3" key="1">
    <citation type="submission" date="2018-10" db="EMBL/GenBank/DDBJ databases">
        <title>Co-occurring genomic capacity for anaerobic methane metabolism and dissimilatory sulfite reduction discovered in the Korarchaeota.</title>
        <authorList>
            <person name="Mckay L.J."/>
            <person name="Dlakic M."/>
            <person name="Fields M.W."/>
            <person name="Delmont T.O."/>
            <person name="Eren A.M."/>
            <person name="Jay Z.J."/>
            <person name="Klingelsmith K.B."/>
            <person name="Rusch D.B."/>
            <person name="Inskeep W.P."/>
        </authorList>
    </citation>
    <scope>NUCLEOTIDE SEQUENCE [LARGE SCALE GENOMIC DNA]</scope>
    <source>
        <strain evidence="2 3">WS</strain>
    </source>
</reference>
<accession>A0A3R9WYT4</accession>
<keyword evidence="1" id="KW-1133">Transmembrane helix</keyword>
<keyword evidence="1" id="KW-0812">Transmembrane</keyword>
<dbReference type="GeneID" id="6094429"/>
<dbReference type="EMBL" id="RCOR01000018">
    <property type="protein sequence ID" value="RSN69549.1"/>
    <property type="molecule type" value="Genomic_DNA"/>
</dbReference>
<name>A0A3R9WYT4_9CREN</name>
<feature type="transmembrane region" description="Helical" evidence="1">
    <location>
        <begin position="47"/>
        <end position="65"/>
    </location>
</feature>
<proteinExistence type="predicted"/>
<sequence>MSEEKKKVPIGFYLLWIASLAGILIISVVFLYLGLTSLSGGNMGESILNVVMGIAGLGIAAKVGYDMLRTRMSFKEETFEVLSELKCGNCGEKIVREFKEGDFVGAVSEGDKCPKCQQPALIVNIYSRTPKGKEKKY</sequence>